<dbReference type="InterPro" id="IPR027417">
    <property type="entry name" value="P-loop_NTPase"/>
</dbReference>
<reference evidence="1" key="1">
    <citation type="journal article" date="2003" name="Plasmid">
        <title>Nucleotide sequence based characterizations of two cryptic plasmids from the marine bacterium Ruegeria isolate PR1b.</title>
        <authorList>
            <person name="Zhong Z."/>
            <person name="Caspi R."/>
            <person name="Helinski D."/>
            <person name="Knauf V."/>
            <person name="Sykes S."/>
            <person name="O'Byrne C."/>
            <person name="Shea T.P."/>
            <person name="Wilkinson J.E."/>
            <person name="DeLoughery C."/>
            <person name="Toukdarian A."/>
        </authorList>
    </citation>
    <scope>NUCLEOTIDE SEQUENCE</scope>
    <source>
        <strain evidence="1">PR1b</strain>
        <plasmid evidence="1">pSD20</plasmid>
    </source>
</reference>
<accession>Q8KWC9</accession>
<proteinExistence type="predicted"/>
<dbReference type="Gene3D" id="3.40.50.300">
    <property type="entry name" value="P-loop containing nucleotide triphosphate hydrolases"/>
    <property type="match status" value="1"/>
</dbReference>
<evidence type="ECO:0000313" key="1">
    <source>
        <dbReference type="EMBL" id="AAN05134.1"/>
    </source>
</evidence>
<dbReference type="EMBL" id="AF416330">
    <property type="protein sequence ID" value="AAN05134.1"/>
    <property type="molecule type" value="Genomic_DNA"/>
</dbReference>
<dbReference type="RefSeq" id="WP_011116740.1">
    <property type="nucleotide sequence ID" value="NC_004929.1"/>
</dbReference>
<sequence length="343" mass="38473">MKQIIIHCGMPKTGSSALQVQLAQSRDTLLAYGYDYLNHGDVEQARQGRITSGNGAQLARAYLNPEHPAGLADQRADITATFRKMIAATEAHVILSSEFFSATPRPLLAELCAALQDLGQVVLVFFVREQLNAIASTYIQQVKRHMLTQYPDEYLADWSRYKIPMMYHSYLSNLAKRAPEALLLSKPYELSQTHPAGLMGLFMEMIGAEIPQEKLPEDSRINLSPGPQEIRLMLEINKHHPRMQFSDMLVEGSFASGRSNIHNQHSLLPPALSAEIRAFFQAENDAYFKTFAQCDNIYAKLSETEDAIDLRAVSFDATSVVEILSGLLSRMDRRLARLEEKLS</sequence>
<protein>
    <submittedName>
        <fullName evidence="1">RB113</fullName>
    </submittedName>
</protein>
<name>Q8KWC9_9RHOB</name>
<dbReference type="SUPFAM" id="SSF52540">
    <property type="entry name" value="P-loop containing nucleoside triphosphate hydrolases"/>
    <property type="match status" value="1"/>
</dbReference>
<geneLocation type="plasmid" evidence="1">
    <name>pSD20</name>
</geneLocation>
<keyword evidence="1" id="KW-0614">Plasmid</keyword>
<dbReference type="AlphaFoldDB" id="Q8KWC9"/>
<organism evidence="1">
    <name type="scientific">Ruegeria sp. PR1b</name>
    <dbReference type="NCBI Taxonomy" id="185588"/>
    <lineage>
        <taxon>Bacteria</taxon>
        <taxon>Pseudomonadati</taxon>
        <taxon>Pseudomonadota</taxon>
        <taxon>Alphaproteobacteria</taxon>
        <taxon>Rhodobacterales</taxon>
        <taxon>Roseobacteraceae</taxon>
        <taxon>Ruegeria</taxon>
    </lineage>
</organism>